<dbReference type="SUPFAM" id="SSF143447">
    <property type="entry name" value="AMMECR1-like"/>
    <property type="match status" value="1"/>
</dbReference>
<name>A0A133UQT5_9EURY</name>
<comment type="caution">
    <text evidence="2">The sequence shown here is derived from an EMBL/GenBank/DDBJ whole genome shotgun (WGS) entry which is preliminary data.</text>
</comment>
<evidence type="ECO:0000313" key="3">
    <source>
        <dbReference type="Proteomes" id="UP000070414"/>
    </source>
</evidence>
<dbReference type="InterPro" id="IPR023473">
    <property type="entry name" value="AMMECR1"/>
</dbReference>
<dbReference type="InterPro" id="IPR036071">
    <property type="entry name" value="AMMECR1_dom_sf"/>
</dbReference>
<accession>A0A133UQT5</accession>
<sequence>MLDLEDGERAVRTARKAIETYLKEGMRPDLSDEVPEKFKEERGVFVTLNKNGNLRGCIGRPLPSQTLIDGLVDSAINAATGDPRFPSVDIEELEDITIEVSVLTVPEKIEVEDPKKYPEEIEVTRDGLIAKCRGREGLLLPQVPMDHDWSCEEFLSQTCVKAGLSPDAWLEGEVEFEKFSAQVFEESEPG</sequence>
<gene>
    <name evidence="2" type="ORF">AKJ38_03160</name>
</gene>
<dbReference type="NCBIfam" id="TIGR04335">
    <property type="entry name" value="AmmeMemoSam_A"/>
    <property type="match status" value="1"/>
</dbReference>
<evidence type="ECO:0000259" key="1">
    <source>
        <dbReference type="PROSITE" id="PS51112"/>
    </source>
</evidence>
<dbReference type="HAMAP" id="MF_00645">
    <property type="entry name" value="AMMECR1"/>
    <property type="match status" value="1"/>
</dbReference>
<proteinExistence type="inferred from homology"/>
<evidence type="ECO:0000313" key="2">
    <source>
        <dbReference type="EMBL" id="KXA96500.1"/>
    </source>
</evidence>
<organism evidence="2 3">
    <name type="scientific">candidate division MSBL1 archaeon SCGC-AAA259I14</name>
    <dbReference type="NCBI Taxonomy" id="1698268"/>
    <lineage>
        <taxon>Archaea</taxon>
        <taxon>Methanobacteriati</taxon>
        <taxon>Methanobacteriota</taxon>
        <taxon>candidate division MSBL1</taxon>
    </lineage>
</organism>
<dbReference type="EMBL" id="LHXS01000060">
    <property type="protein sequence ID" value="KXA96500.1"/>
    <property type="molecule type" value="Genomic_DNA"/>
</dbReference>
<dbReference type="Pfam" id="PF01871">
    <property type="entry name" value="AMMECR1"/>
    <property type="match status" value="1"/>
</dbReference>
<dbReference type="InterPro" id="IPR027623">
    <property type="entry name" value="AmmeMemoSam_A"/>
</dbReference>
<dbReference type="AlphaFoldDB" id="A0A133UQT5"/>
<dbReference type="InterPro" id="IPR027485">
    <property type="entry name" value="AMMECR1_N"/>
</dbReference>
<dbReference type="Gene3D" id="3.30.1490.150">
    <property type="entry name" value="Hypothetical protein ph0010, domain 2"/>
    <property type="match status" value="1"/>
</dbReference>
<dbReference type="Proteomes" id="UP000070414">
    <property type="component" value="Unassembled WGS sequence"/>
</dbReference>
<feature type="non-terminal residue" evidence="2">
    <location>
        <position position="190"/>
    </location>
</feature>
<reference evidence="2 3" key="1">
    <citation type="journal article" date="2016" name="Sci. Rep.">
        <title>Metabolic traits of an uncultured archaeal lineage -MSBL1- from brine pools of the Red Sea.</title>
        <authorList>
            <person name="Mwirichia R."/>
            <person name="Alam I."/>
            <person name="Rashid M."/>
            <person name="Vinu M."/>
            <person name="Ba-Alawi W."/>
            <person name="Anthony Kamau A."/>
            <person name="Kamanda Ngugi D."/>
            <person name="Goker M."/>
            <person name="Klenk H.P."/>
            <person name="Bajic V."/>
            <person name="Stingl U."/>
        </authorList>
    </citation>
    <scope>NUCLEOTIDE SEQUENCE [LARGE SCALE GENOMIC DNA]</scope>
    <source>
        <strain evidence="2">SCGC-AAA259I14</strain>
    </source>
</reference>
<dbReference type="Gene3D" id="3.30.700.20">
    <property type="entry name" value="Hypothetical protein ph0010, domain 1"/>
    <property type="match status" value="1"/>
</dbReference>
<dbReference type="PROSITE" id="PS51112">
    <property type="entry name" value="AMMECR1"/>
    <property type="match status" value="1"/>
</dbReference>
<protein>
    <recommendedName>
        <fullName evidence="1">AMMECR1 domain-containing protein</fullName>
    </recommendedName>
</protein>
<dbReference type="PANTHER" id="PTHR13016">
    <property type="entry name" value="AMMECR1 HOMOLOG"/>
    <property type="match status" value="1"/>
</dbReference>
<dbReference type="PANTHER" id="PTHR13016:SF0">
    <property type="entry name" value="AMME SYNDROME CANDIDATE GENE 1 PROTEIN"/>
    <property type="match status" value="1"/>
</dbReference>
<dbReference type="NCBIfam" id="TIGR00296">
    <property type="entry name" value="TIGR00296 family protein"/>
    <property type="match status" value="1"/>
</dbReference>
<feature type="domain" description="AMMECR1" evidence="1">
    <location>
        <begin position="5"/>
        <end position="190"/>
    </location>
</feature>
<keyword evidence="3" id="KW-1185">Reference proteome</keyword>
<dbReference type="InterPro" id="IPR002733">
    <property type="entry name" value="AMMECR1_domain"/>
</dbReference>
<dbReference type="InterPro" id="IPR023472">
    <property type="entry name" value="Uncharacterised_MJ0810"/>
</dbReference>